<feature type="domain" description="PDZ" evidence="1">
    <location>
        <begin position="374"/>
        <end position="431"/>
    </location>
</feature>
<evidence type="ECO:0000313" key="3">
    <source>
        <dbReference type="Proteomes" id="UP000308713"/>
    </source>
</evidence>
<accession>A0A5C4SMI7</accession>
<dbReference type="Pfam" id="PF17820">
    <property type="entry name" value="PDZ_6"/>
    <property type="match status" value="1"/>
</dbReference>
<dbReference type="PROSITE" id="PS50106">
    <property type="entry name" value="PDZ"/>
    <property type="match status" value="1"/>
</dbReference>
<gene>
    <name evidence="2" type="ORF">FGF67_08075</name>
</gene>
<dbReference type="InterPro" id="IPR021109">
    <property type="entry name" value="Peptidase_aspartic_dom_sf"/>
</dbReference>
<organism evidence="2 3">
    <name type="scientific">Allotamlana fucoidanivorans</name>
    <dbReference type="NCBI Taxonomy" id="2583814"/>
    <lineage>
        <taxon>Bacteria</taxon>
        <taxon>Pseudomonadati</taxon>
        <taxon>Bacteroidota</taxon>
        <taxon>Flavobacteriia</taxon>
        <taxon>Flavobacteriales</taxon>
        <taxon>Flavobacteriaceae</taxon>
        <taxon>Allotamlana</taxon>
    </lineage>
</organism>
<dbReference type="Proteomes" id="UP000308713">
    <property type="component" value="Unassembled WGS sequence"/>
</dbReference>
<evidence type="ECO:0000313" key="2">
    <source>
        <dbReference type="EMBL" id="TNJ44593.1"/>
    </source>
</evidence>
<dbReference type="InterPro" id="IPR036034">
    <property type="entry name" value="PDZ_sf"/>
</dbReference>
<sequence>MKNKLCFFLMIFCLSHLGFSQDRFVIQNKRNSDRVKFKLINNLVVIPVEVNGVTLSFLLDTGVSKPMIFNFLNISDTLEIKDTETIYLRGLGGEQSVEALRSRNNVFKIGDAVKLNQDLYAIFNTNLDLAPRLGIPVHGIIGFDLLKDLIVQINYSTQTIKLTDPEVFTYKSCRDCETLNLEFHNNKPYINALVNTNRQNVVVKLLIDSGSSDALWLFENDTIEVKKESDFFYDFLGHGLTGSVYGKRAKLEALSLKKFKLKDVNVSYPDAESVFHAQKIKDRDGSLAGNILKRFNITFDYQNAKITLRKNKYFRDKFSYNRSGIELAHQGSRLVQEVDKSARKKENLIQEDSQNSFRLDRNLDYKIVLKPAYVIVELRENSPAQRAGLQINDLLLSINGKSTYQYSLQQIIEKFYAEDGKKIKLKIERDGRILNYSFHLEKLF</sequence>
<evidence type="ECO:0000259" key="1">
    <source>
        <dbReference type="PROSITE" id="PS50106"/>
    </source>
</evidence>
<reference evidence="2 3" key="1">
    <citation type="submission" date="2019-05" db="EMBL/GenBank/DDBJ databases">
        <title>Tamlana fucoidanivorans sp. nov., isolated from the surface of algae collected from Fujian province in China.</title>
        <authorList>
            <person name="Li J."/>
        </authorList>
    </citation>
    <scope>NUCLEOTIDE SEQUENCE [LARGE SCALE GENOMIC DNA]</scope>
    <source>
        <strain evidence="2 3">CW2-9</strain>
    </source>
</reference>
<dbReference type="OrthoDB" id="3521766at2"/>
<dbReference type="SUPFAM" id="SSF50156">
    <property type="entry name" value="PDZ domain-like"/>
    <property type="match status" value="1"/>
</dbReference>
<keyword evidence="3" id="KW-1185">Reference proteome</keyword>
<dbReference type="InterPro" id="IPR041489">
    <property type="entry name" value="PDZ_6"/>
</dbReference>
<dbReference type="InterPro" id="IPR001478">
    <property type="entry name" value="PDZ"/>
</dbReference>
<proteinExistence type="predicted"/>
<dbReference type="EMBL" id="VDCS01000007">
    <property type="protein sequence ID" value="TNJ44593.1"/>
    <property type="molecule type" value="Genomic_DNA"/>
</dbReference>
<name>A0A5C4SMI7_9FLAO</name>
<comment type="caution">
    <text evidence="2">The sequence shown here is derived from an EMBL/GenBank/DDBJ whole genome shotgun (WGS) entry which is preliminary data.</text>
</comment>
<dbReference type="Pfam" id="PF13650">
    <property type="entry name" value="Asp_protease_2"/>
    <property type="match status" value="1"/>
</dbReference>
<dbReference type="SMART" id="SM00228">
    <property type="entry name" value="PDZ"/>
    <property type="match status" value="1"/>
</dbReference>
<dbReference type="Gene3D" id="2.40.70.10">
    <property type="entry name" value="Acid Proteases"/>
    <property type="match status" value="2"/>
</dbReference>
<dbReference type="Gene3D" id="2.30.42.10">
    <property type="match status" value="1"/>
</dbReference>
<dbReference type="SUPFAM" id="SSF50630">
    <property type="entry name" value="Acid proteases"/>
    <property type="match status" value="1"/>
</dbReference>
<protein>
    <submittedName>
        <fullName evidence="2">PDZ domain-containing protein</fullName>
    </submittedName>
</protein>
<dbReference type="AlphaFoldDB" id="A0A5C4SMI7"/>